<dbReference type="PROSITE" id="PS50885">
    <property type="entry name" value="HAMP"/>
    <property type="match status" value="1"/>
</dbReference>
<reference evidence="7 8" key="1">
    <citation type="journal article" date="2014" name="Int. J. Syst. Evol. Microbiol.">
        <title>Complete genome sequence of Corynebacterium casei LMG S-19264T (=DSM 44701T), isolated from a smear-ripened cheese.</title>
        <authorList>
            <consortium name="US DOE Joint Genome Institute (JGI-PGF)"/>
            <person name="Walter F."/>
            <person name="Albersmeier A."/>
            <person name="Kalinowski J."/>
            <person name="Ruckert C."/>
        </authorList>
    </citation>
    <scope>NUCLEOTIDE SEQUENCE [LARGE SCALE GENOMIC DNA]</scope>
    <source>
        <strain evidence="7 8">CGMCC 1.9161</strain>
    </source>
</reference>
<keyword evidence="4" id="KW-1133">Transmembrane helix</keyword>
<name>A0A917Q4B5_9HYPH</name>
<evidence type="ECO:0000256" key="3">
    <source>
        <dbReference type="PROSITE-ProRule" id="PRU00284"/>
    </source>
</evidence>
<organism evidence="7 8">
    <name type="scientific">Salinarimonas ramus</name>
    <dbReference type="NCBI Taxonomy" id="690164"/>
    <lineage>
        <taxon>Bacteria</taxon>
        <taxon>Pseudomonadati</taxon>
        <taxon>Pseudomonadota</taxon>
        <taxon>Alphaproteobacteria</taxon>
        <taxon>Hyphomicrobiales</taxon>
        <taxon>Salinarimonadaceae</taxon>
        <taxon>Salinarimonas</taxon>
    </lineage>
</organism>
<keyword evidence="1 3" id="KW-0807">Transducer</keyword>
<dbReference type="Pfam" id="PF00672">
    <property type="entry name" value="HAMP"/>
    <property type="match status" value="1"/>
</dbReference>
<dbReference type="GO" id="GO:0007165">
    <property type="term" value="P:signal transduction"/>
    <property type="evidence" value="ECO:0007669"/>
    <property type="project" value="UniProtKB-KW"/>
</dbReference>
<evidence type="ECO:0000259" key="5">
    <source>
        <dbReference type="PROSITE" id="PS50111"/>
    </source>
</evidence>
<dbReference type="InterPro" id="IPR003660">
    <property type="entry name" value="HAMP_dom"/>
</dbReference>
<evidence type="ECO:0000256" key="1">
    <source>
        <dbReference type="ARBA" id="ARBA00023224"/>
    </source>
</evidence>
<feature type="transmembrane region" description="Helical" evidence="4">
    <location>
        <begin position="193"/>
        <end position="212"/>
    </location>
</feature>
<evidence type="ECO:0000256" key="2">
    <source>
        <dbReference type="ARBA" id="ARBA00029447"/>
    </source>
</evidence>
<keyword evidence="4" id="KW-0812">Transmembrane</keyword>
<proteinExistence type="inferred from homology"/>
<dbReference type="CDD" id="cd06225">
    <property type="entry name" value="HAMP"/>
    <property type="match status" value="1"/>
</dbReference>
<dbReference type="PRINTS" id="PR00260">
    <property type="entry name" value="CHEMTRNSDUCR"/>
</dbReference>
<comment type="similarity">
    <text evidence="2">Belongs to the methyl-accepting chemotaxis (MCP) protein family.</text>
</comment>
<accession>A0A917Q4B5</accession>
<dbReference type="InterPro" id="IPR004090">
    <property type="entry name" value="Chemotax_Me-accpt_rcpt"/>
</dbReference>
<comment type="caution">
    <text evidence="7">The sequence shown here is derived from an EMBL/GenBank/DDBJ whole genome shotgun (WGS) entry which is preliminary data.</text>
</comment>
<gene>
    <name evidence="7" type="ORF">GCM10011322_07730</name>
</gene>
<keyword evidence="8" id="KW-1185">Reference proteome</keyword>
<dbReference type="PROSITE" id="PS50111">
    <property type="entry name" value="CHEMOTAXIS_TRANSDUC_2"/>
    <property type="match status" value="1"/>
</dbReference>
<evidence type="ECO:0000259" key="6">
    <source>
        <dbReference type="PROSITE" id="PS50885"/>
    </source>
</evidence>
<dbReference type="Gene3D" id="1.10.8.500">
    <property type="entry name" value="HAMP domain in histidine kinase"/>
    <property type="match status" value="1"/>
</dbReference>
<keyword evidence="4" id="KW-0472">Membrane</keyword>
<dbReference type="Gene3D" id="1.10.287.950">
    <property type="entry name" value="Methyl-accepting chemotaxis protein"/>
    <property type="match status" value="1"/>
</dbReference>
<dbReference type="InterPro" id="IPR004089">
    <property type="entry name" value="MCPsignal_dom"/>
</dbReference>
<feature type="domain" description="HAMP" evidence="6">
    <location>
        <begin position="214"/>
        <end position="267"/>
    </location>
</feature>
<dbReference type="SUPFAM" id="SSF58104">
    <property type="entry name" value="Methyl-accepting chemotaxis protein (MCP) signaling domain"/>
    <property type="match status" value="1"/>
</dbReference>
<dbReference type="SMART" id="SM00304">
    <property type="entry name" value="HAMP"/>
    <property type="match status" value="1"/>
</dbReference>
<dbReference type="GO" id="GO:0004888">
    <property type="term" value="F:transmembrane signaling receptor activity"/>
    <property type="evidence" value="ECO:0007669"/>
    <property type="project" value="InterPro"/>
</dbReference>
<dbReference type="RefSeq" id="WP_188909765.1">
    <property type="nucleotide sequence ID" value="NZ_BMMF01000002.1"/>
</dbReference>
<dbReference type="GO" id="GO:0016020">
    <property type="term" value="C:membrane"/>
    <property type="evidence" value="ECO:0007669"/>
    <property type="project" value="InterPro"/>
</dbReference>
<dbReference type="SMART" id="SM00283">
    <property type="entry name" value="MA"/>
    <property type="match status" value="1"/>
</dbReference>
<dbReference type="PANTHER" id="PTHR32089">
    <property type="entry name" value="METHYL-ACCEPTING CHEMOTAXIS PROTEIN MCPB"/>
    <property type="match status" value="1"/>
</dbReference>
<evidence type="ECO:0000313" key="7">
    <source>
        <dbReference type="EMBL" id="GGK23459.1"/>
    </source>
</evidence>
<dbReference type="AlphaFoldDB" id="A0A917Q4B5"/>
<dbReference type="Pfam" id="PF00015">
    <property type="entry name" value="MCPsignal"/>
    <property type="match status" value="1"/>
</dbReference>
<feature type="domain" description="Methyl-accepting transducer" evidence="5">
    <location>
        <begin position="307"/>
        <end position="543"/>
    </location>
</feature>
<evidence type="ECO:0000256" key="4">
    <source>
        <dbReference type="SAM" id="Phobius"/>
    </source>
</evidence>
<protein>
    <submittedName>
        <fullName evidence="7">Methyl-accepting chemotaxis protein</fullName>
    </submittedName>
</protein>
<sequence length="563" mass="59444">MGKLIDRWSIATKIYSLVGLFAAVVVAVALASAFVMTTYRDQVALAQNAAERAILSERANALINGAVNETRGIYMAESDREVEAYATSLIAVLDRMEAMLDAWQPLVSQDRMHLFLGFREDVAAFSDVRREIVRLARTQGVEAARAYGDNATNREAQDALNEIMDSTAQVQVANLERFVAELEALFGRSLSTIAALGGIGLLVGVGFAAYVARRQLTQPIRAISGAMVALAQGKLETDVPYTTRVDEIGGMARAVEIFKRNAVEREELTRARAADASSQEQRTARVSELIVDFEGRIASLVQTFGASAAEMEKTAVAMRATAEQGRDRSENGAVTAQQTSSAMRSVAVAAEELAASAREISTQVSQATKIASQAVEDARSTDTTMRDLSSNAQRIGEVVALISEIASQTNLLALNATIEAARAGEAGKGFAVVAAEVKTLADQTAKATDEISAQVGRIQAASGGAVQAIESIGATIQRMHEISGAIAAAAEEQQAATQEIASTVSDAANGTDTVNAFVGEFRQSAAQTGTAADQVLEAARRLAGSASDVTRQVETFTKGIRAA</sequence>
<dbReference type="PANTHER" id="PTHR32089:SF112">
    <property type="entry name" value="LYSOZYME-LIKE PROTEIN-RELATED"/>
    <property type="match status" value="1"/>
</dbReference>
<evidence type="ECO:0000313" key="8">
    <source>
        <dbReference type="Proteomes" id="UP000600449"/>
    </source>
</evidence>
<dbReference type="GO" id="GO:0006935">
    <property type="term" value="P:chemotaxis"/>
    <property type="evidence" value="ECO:0007669"/>
    <property type="project" value="InterPro"/>
</dbReference>
<dbReference type="Proteomes" id="UP000600449">
    <property type="component" value="Unassembled WGS sequence"/>
</dbReference>
<dbReference type="EMBL" id="BMMF01000002">
    <property type="protein sequence ID" value="GGK23459.1"/>
    <property type="molecule type" value="Genomic_DNA"/>
</dbReference>